<dbReference type="EMBL" id="JARGDH010000005">
    <property type="protein sequence ID" value="KAL0268697.1"/>
    <property type="molecule type" value="Genomic_DNA"/>
</dbReference>
<evidence type="ECO:0000259" key="3">
    <source>
        <dbReference type="PROSITE" id="PS50033"/>
    </source>
</evidence>
<feature type="region of interest" description="Disordered" evidence="2">
    <location>
        <begin position="127"/>
        <end position="155"/>
    </location>
</feature>
<organism evidence="4">
    <name type="scientific">Menopon gallinae</name>
    <name type="common">poultry shaft louse</name>
    <dbReference type="NCBI Taxonomy" id="328185"/>
    <lineage>
        <taxon>Eukaryota</taxon>
        <taxon>Metazoa</taxon>
        <taxon>Ecdysozoa</taxon>
        <taxon>Arthropoda</taxon>
        <taxon>Hexapoda</taxon>
        <taxon>Insecta</taxon>
        <taxon>Pterygota</taxon>
        <taxon>Neoptera</taxon>
        <taxon>Paraneoptera</taxon>
        <taxon>Psocodea</taxon>
        <taxon>Troctomorpha</taxon>
        <taxon>Phthiraptera</taxon>
        <taxon>Amblycera</taxon>
        <taxon>Menoponidae</taxon>
        <taxon>Menopon</taxon>
    </lineage>
</organism>
<dbReference type="GO" id="GO:0036503">
    <property type="term" value="P:ERAD pathway"/>
    <property type="evidence" value="ECO:0007669"/>
    <property type="project" value="TreeGrafter"/>
</dbReference>
<dbReference type="InterPro" id="IPR029071">
    <property type="entry name" value="Ubiquitin-like_domsf"/>
</dbReference>
<proteinExistence type="predicted"/>
<name>A0AAW2HFY4_9NEOP</name>
<evidence type="ECO:0000256" key="1">
    <source>
        <dbReference type="ARBA" id="ARBA00040925"/>
    </source>
</evidence>
<evidence type="ECO:0000256" key="2">
    <source>
        <dbReference type="SAM" id="MobiDB-lite"/>
    </source>
</evidence>
<dbReference type="Pfam" id="PF00789">
    <property type="entry name" value="UBX"/>
    <property type="match status" value="1"/>
</dbReference>
<feature type="compositionally biased region" description="Polar residues" evidence="2">
    <location>
        <begin position="359"/>
        <end position="369"/>
    </location>
</feature>
<feature type="compositionally biased region" description="Basic residues" evidence="2">
    <location>
        <begin position="322"/>
        <end position="337"/>
    </location>
</feature>
<dbReference type="AlphaFoldDB" id="A0AAW2HFY4"/>
<feature type="compositionally biased region" description="Basic and acidic residues" evidence="2">
    <location>
        <begin position="131"/>
        <end position="149"/>
    </location>
</feature>
<dbReference type="PANTHER" id="PTHR46424:SF1">
    <property type="entry name" value="UBX DOMAIN-CONTAINING PROTEIN 4"/>
    <property type="match status" value="1"/>
</dbReference>
<dbReference type="Gene3D" id="3.10.20.90">
    <property type="entry name" value="Phosphatidylinositol 3-kinase Catalytic Subunit, Chain A, domain 1"/>
    <property type="match status" value="1"/>
</dbReference>
<reference evidence="4" key="1">
    <citation type="journal article" date="2024" name="Gigascience">
        <title>Chromosome-level genome of the poultry shaft louse Menopon gallinae provides insight into the host-switching and adaptive evolution of parasitic lice.</title>
        <authorList>
            <person name="Xu Y."/>
            <person name="Ma L."/>
            <person name="Liu S."/>
            <person name="Liang Y."/>
            <person name="Liu Q."/>
            <person name="He Z."/>
            <person name="Tian L."/>
            <person name="Duan Y."/>
            <person name="Cai W."/>
            <person name="Li H."/>
            <person name="Song F."/>
        </authorList>
    </citation>
    <scope>NUCLEOTIDE SEQUENCE</scope>
    <source>
        <strain evidence="4">Cailab_2023a</strain>
    </source>
</reference>
<dbReference type="PANTHER" id="PTHR46424">
    <property type="entry name" value="UBX DOMAIN-CONTAINING PROTEIN 4"/>
    <property type="match status" value="1"/>
</dbReference>
<feature type="region of interest" description="Disordered" evidence="2">
    <location>
        <begin position="321"/>
        <end position="369"/>
    </location>
</feature>
<dbReference type="SMART" id="SM00166">
    <property type="entry name" value="UBX"/>
    <property type="match status" value="1"/>
</dbReference>
<comment type="caution">
    <text evidence="4">The sequence shown here is derived from an EMBL/GenBank/DDBJ whole genome shotgun (WGS) entry which is preliminary data.</text>
</comment>
<gene>
    <name evidence="4" type="ORF">PYX00_010529</name>
</gene>
<dbReference type="SUPFAM" id="SSF54236">
    <property type="entry name" value="Ubiquitin-like"/>
    <property type="match status" value="1"/>
</dbReference>
<evidence type="ECO:0000313" key="4">
    <source>
        <dbReference type="EMBL" id="KAL0268697.1"/>
    </source>
</evidence>
<dbReference type="PROSITE" id="PS50033">
    <property type="entry name" value="UBX"/>
    <property type="match status" value="1"/>
</dbReference>
<dbReference type="GO" id="GO:0005783">
    <property type="term" value="C:endoplasmic reticulum"/>
    <property type="evidence" value="ECO:0007669"/>
    <property type="project" value="TreeGrafter"/>
</dbReference>
<feature type="domain" description="UBX" evidence="3">
    <location>
        <begin position="189"/>
        <end position="266"/>
    </location>
</feature>
<dbReference type="Pfam" id="PF23187">
    <property type="entry name" value="UBX7_N"/>
    <property type="match status" value="1"/>
</dbReference>
<accession>A0AAW2HFY4</accession>
<protein>
    <recommendedName>
        <fullName evidence="1">UBX domain-containing protein 4</fullName>
    </recommendedName>
</protein>
<dbReference type="InterPro" id="IPR001012">
    <property type="entry name" value="UBX_dom"/>
</dbReference>
<sequence length="369" mass="41737">MMIWFNGTVSSAVERVKSSSSLLFVFIQGEDELSKKYEKFINQEVKFNPEHNYIAIKISNNSVAFEQFQKIYVTVPIPSIFLIGINGIPSAIVCSQEPSRLLHSLDEAVAKENFKVKNQNVPNENVSISKNVEDKVKSDPKPVKEKSNTDSENTPLVVDNKKMSFETAQQHSLILYQTHSSCGKNCITNEVKSARIQFRLPSNEIRSWEFPNMCTLHDVKLYLVDTMKLSSGFQLLRVYPRTAFTPQDEDKTLSELELTPNATLIVAPLQDEAIQAKIKKIIMKKNLVLTFVTALFQPVFSLVSYLKNLFFGAPVQTNRTSKVQRGRKNSVQKRFSKKTSTSNIHGFAFEDSDSDSDMNTDNGNSTEQK</sequence>